<gene>
    <name evidence="4" type="ORF">BSTOLATCC_MIC53478</name>
</gene>
<dbReference type="EMBL" id="CAJZBQ010000053">
    <property type="protein sequence ID" value="CAG9331408.1"/>
    <property type="molecule type" value="Genomic_DNA"/>
</dbReference>
<dbReference type="Gene3D" id="2.40.70.10">
    <property type="entry name" value="Acid Proteases"/>
    <property type="match status" value="1"/>
</dbReference>
<proteinExistence type="inferred from homology"/>
<feature type="domain" description="Peptidase A1" evidence="3">
    <location>
        <begin position="45"/>
        <end position="171"/>
    </location>
</feature>
<keyword evidence="5" id="KW-1185">Reference proteome</keyword>
<evidence type="ECO:0000313" key="4">
    <source>
        <dbReference type="EMBL" id="CAG9331408.1"/>
    </source>
</evidence>
<feature type="signal peptide" evidence="2">
    <location>
        <begin position="1"/>
        <end position="19"/>
    </location>
</feature>
<dbReference type="PROSITE" id="PS51767">
    <property type="entry name" value="PEPTIDASE_A1"/>
    <property type="match status" value="1"/>
</dbReference>
<evidence type="ECO:0000259" key="3">
    <source>
        <dbReference type="PROSITE" id="PS51767"/>
    </source>
</evidence>
<dbReference type="Pfam" id="PF00026">
    <property type="entry name" value="Asp"/>
    <property type="match status" value="1"/>
</dbReference>
<dbReference type="SUPFAM" id="SSF50630">
    <property type="entry name" value="Acid proteases"/>
    <property type="match status" value="1"/>
</dbReference>
<keyword evidence="2" id="KW-0732">Signal</keyword>
<accession>A0AAU9K3E3</accession>
<reference evidence="4" key="1">
    <citation type="submission" date="2021-09" db="EMBL/GenBank/DDBJ databases">
        <authorList>
            <consortium name="AG Swart"/>
            <person name="Singh M."/>
            <person name="Singh A."/>
            <person name="Seah K."/>
            <person name="Emmerich C."/>
        </authorList>
    </citation>
    <scope>NUCLEOTIDE SEQUENCE</scope>
    <source>
        <strain evidence="4">ATCC30299</strain>
    </source>
</reference>
<comment type="similarity">
    <text evidence="1">Belongs to the peptidase A1 family.</text>
</comment>
<dbReference type="AlphaFoldDB" id="A0AAU9K3E3"/>
<dbReference type="PANTHER" id="PTHR47966">
    <property type="entry name" value="BETA-SITE APP-CLEAVING ENZYME, ISOFORM A-RELATED"/>
    <property type="match status" value="1"/>
</dbReference>
<evidence type="ECO:0000256" key="1">
    <source>
        <dbReference type="ARBA" id="ARBA00007447"/>
    </source>
</evidence>
<dbReference type="InterPro" id="IPR001461">
    <property type="entry name" value="Aspartic_peptidase_A1"/>
</dbReference>
<sequence length="171" mass="19083">MLRYLLLLIIPVISKIKLGLHSDTKKTGSSRILEIPLKNSNNEAYSIALSIGTPPQHFELLLSTGNSSLSWIVSSTCFNCRMPVNAYDINKSTSYTSQGILGTLDNGYSTFTTLLSTDNFKFEDSSESVQYFWLFTQNLNYPGQIIEGVLDLGLNNLGYPLLLRNCIMIEL</sequence>
<organism evidence="4 5">
    <name type="scientific">Blepharisma stoltei</name>
    <dbReference type="NCBI Taxonomy" id="1481888"/>
    <lineage>
        <taxon>Eukaryota</taxon>
        <taxon>Sar</taxon>
        <taxon>Alveolata</taxon>
        <taxon>Ciliophora</taxon>
        <taxon>Postciliodesmatophora</taxon>
        <taxon>Heterotrichea</taxon>
        <taxon>Heterotrichida</taxon>
        <taxon>Blepharismidae</taxon>
        <taxon>Blepharisma</taxon>
    </lineage>
</organism>
<dbReference type="PANTHER" id="PTHR47966:SF74">
    <property type="entry name" value="AGR407CP"/>
    <property type="match status" value="1"/>
</dbReference>
<evidence type="ECO:0000256" key="2">
    <source>
        <dbReference type="SAM" id="SignalP"/>
    </source>
</evidence>
<protein>
    <recommendedName>
        <fullName evidence="3">Peptidase A1 domain-containing protein</fullName>
    </recommendedName>
</protein>
<feature type="chain" id="PRO_5043459901" description="Peptidase A1 domain-containing protein" evidence="2">
    <location>
        <begin position="20"/>
        <end position="171"/>
    </location>
</feature>
<name>A0AAU9K3E3_9CILI</name>
<dbReference type="GO" id="GO:0006508">
    <property type="term" value="P:proteolysis"/>
    <property type="evidence" value="ECO:0007669"/>
    <property type="project" value="InterPro"/>
</dbReference>
<dbReference type="InterPro" id="IPR033121">
    <property type="entry name" value="PEPTIDASE_A1"/>
</dbReference>
<dbReference type="InterPro" id="IPR021109">
    <property type="entry name" value="Peptidase_aspartic_dom_sf"/>
</dbReference>
<dbReference type="GO" id="GO:0004190">
    <property type="term" value="F:aspartic-type endopeptidase activity"/>
    <property type="evidence" value="ECO:0007669"/>
    <property type="project" value="InterPro"/>
</dbReference>
<comment type="caution">
    <text evidence="4">The sequence shown here is derived from an EMBL/GenBank/DDBJ whole genome shotgun (WGS) entry which is preliminary data.</text>
</comment>
<dbReference type="Proteomes" id="UP001162131">
    <property type="component" value="Unassembled WGS sequence"/>
</dbReference>
<evidence type="ECO:0000313" key="5">
    <source>
        <dbReference type="Proteomes" id="UP001162131"/>
    </source>
</evidence>